<dbReference type="PANTHER" id="PTHR10288">
    <property type="entry name" value="KH DOMAIN CONTAINING RNA BINDING PROTEIN"/>
    <property type="match status" value="1"/>
</dbReference>
<sequence length="729" mass="79674">MHGSSRIDKEMHVALRVQQHNVHYFAASKTRYLVGFSLYSIHMSLTPSKRSFNQSVKESKGKRLHKFQGFNSQKQPIKSFSGSTVFRVLCPASKIDGLIEKGETVISQIQQETGAKVSFDETVPGCDERVIFIMAPDKEAEIDNDQSKNIEENSDAAEEQDDADKRGERDEDKESLAEDSQSKKGVSALQKALLLVFETFFIREQEVEGVIDETNESSTVSLRLLVLSSQVGCILGKGGSVIKQMTSESGARIRVLPRDKRPACASSVDEVVQITGSLDAVKNAIKSVSKQIMENEPRDQNSLPANPPAPSSHPFSHSGPRSEAHNFRGEPFGAGSRDGIDYHHSRPSIFPEFRDNFLRNRMNISPEILTFRLLCPDERVGGVIGKGGAIIKMLQHDTGCEIKVLDSIPDVEDRIILISGPVHPDERVSAVQDAVLLVQAQIAKALPDLKEKGVIARLLVSSNQIGCLLGKGGAIIAEMRKVTGAYIRILGKDQIPKCAPENEEVVQVTGELEVVQEAVLQITTRLRHHFFRDAFPSMNLPLDPIFPDQGASLPSFRGRRELSPLGMFHNLGPSFRQFDSVGGLRPHGGFHPSDDRPPFMHDAHRSGIPHIPERPWGPQNSIEGGPMGSLDYTGGPQRRIAGFRGGSQPAIITNTTVEVVVPSSIVPAIYGEDGGCLKQIRQISDAKITVTDPKPGSTETVIIISGTPEQTHAAQSLIQAFVISEAESS</sequence>
<feature type="compositionally biased region" description="Basic and acidic residues" evidence="3">
    <location>
        <begin position="142"/>
        <end position="151"/>
    </location>
</feature>
<feature type="region of interest" description="Disordered" evidence="3">
    <location>
        <begin position="294"/>
        <end position="338"/>
    </location>
</feature>
<evidence type="ECO:0000259" key="4">
    <source>
        <dbReference type="SMART" id="SM00322"/>
    </source>
</evidence>
<keyword evidence="6" id="KW-1185">Reference proteome</keyword>
<feature type="compositionally biased region" description="Acidic residues" evidence="3">
    <location>
        <begin position="152"/>
        <end position="162"/>
    </location>
</feature>
<dbReference type="SUPFAM" id="SSF54791">
    <property type="entry name" value="Eukaryotic type KH-domain (KH-domain type I)"/>
    <property type="match status" value="5"/>
</dbReference>
<dbReference type="CDD" id="cd22462">
    <property type="entry name" value="KH-I_HEN4_like_rpt5"/>
    <property type="match status" value="1"/>
</dbReference>
<feature type="region of interest" description="Disordered" evidence="3">
    <location>
        <begin position="142"/>
        <end position="181"/>
    </location>
</feature>
<dbReference type="PROSITE" id="PS50084">
    <property type="entry name" value="KH_TYPE_1"/>
    <property type="match status" value="5"/>
</dbReference>
<evidence type="ECO:0000313" key="5">
    <source>
        <dbReference type="EMBL" id="GMH13654.1"/>
    </source>
</evidence>
<evidence type="ECO:0000256" key="1">
    <source>
        <dbReference type="ARBA" id="ARBA00022737"/>
    </source>
</evidence>
<keyword evidence="1" id="KW-0677">Repeat</keyword>
<dbReference type="Pfam" id="PF00013">
    <property type="entry name" value="KH_1"/>
    <property type="match status" value="5"/>
</dbReference>
<name>A0AAD3SMX1_NEPGR</name>
<accession>A0AAD3SMX1</accession>
<dbReference type="GO" id="GO:0003723">
    <property type="term" value="F:RNA binding"/>
    <property type="evidence" value="ECO:0007669"/>
    <property type="project" value="UniProtKB-UniRule"/>
</dbReference>
<dbReference type="CDD" id="cd22460">
    <property type="entry name" value="KH-I_PEPPER_rpt2_like"/>
    <property type="match status" value="2"/>
</dbReference>
<organism evidence="5 6">
    <name type="scientific">Nepenthes gracilis</name>
    <name type="common">Slender pitcher plant</name>
    <dbReference type="NCBI Taxonomy" id="150966"/>
    <lineage>
        <taxon>Eukaryota</taxon>
        <taxon>Viridiplantae</taxon>
        <taxon>Streptophyta</taxon>
        <taxon>Embryophyta</taxon>
        <taxon>Tracheophyta</taxon>
        <taxon>Spermatophyta</taxon>
        <taxon>Magnoliopsida</taxon>
        <taxon>eudicotyledons</taxon>
        <taxon>Gunneridae</taxon>
        <taxon>Pentapetalae</taxon>
        <taxon>Caryophyllales</taxon>
        <taxon>Nepenthaceae</taxon>
        <taxon>Nepenthes</taxon>
    </lineage>
</organism>
<feature type="domain" description="K Homology" evidence="4">
    <location>
        <begin position="218"/>
        <end position="293"/>
    </location>
</feature>
<reference evidence="5" key="1">
    <citation type="submission" date="2023-05" db="EMBL/GenBank/DDBJ databases">
        <title>Nepenthes gracilis genome sequencing.</title>
        <authorList>
            <person name="Fukushima K."/>
        </authorList>
    </citation>
    <scope>NUCLEOTIDE SEQUENCE</scope>
    <source>
        <strain evidence="5">SING2019-196</strain>
    </source>
</reference>
<comment type="caution">
    <text evidence="5">The sequence shown here is derived from an EMBL/GenBank/DDBJ whole genome shotgun (WGS) entry which is preliminary data.</text>
</comment>
<dbReference type="Gene3D" id="3.30.1370.10">
    <property type="entry name" value="K Homology domain, type 1"/>
    <property type="match status" value="5"/>
</dbReference>
<dbReference type="InterPro" id="IPR004088">
    <property type="entry name" value="KH_dom_type_1"/>
</dbReference>
<evidence type="ECO:0000313" key="6">
    <source>
        <dbReference type="Proteomes" id="UP001279734"/>
    </source>
</evidence>
<dbReference type="EMBL" id="BSYO01000013">
    <property type="protein sequence ID" value="GMH13654.1"/>
    <property type="molecule type" value="Genomic_DNA"/>
</dbReference>
<gene>
    <name evidence="5" type="ORF">Nepgr_015495</name>
</gene>
<dbReference type="SMART" id="SM00322">
    <property type="entry name" value="KH"/>
    <property type="match status" value="5"/>
</dbReference>
<feature type="compositionally biased region" description="Basic and acidic residues" evidence="3">
    <location>
        <begin position="163"/>
        <end position="181"/>
    </location>
</feature>
<feature type="domain" description="K Homology" evidence="4">
    <location>
        <begin position="82"/>
        <end position="152"/>
    </location>
</feature>
<feature type="domain" description="K Homology" evidence="4">
    <location>
        <begin position="653"/>
        <end position="723"/>
    </location>
</feature>
<dbReference type="Proteomes" id="UP001279734">
    <property type="component" value="Unassembled WGS sequence"/>
</dbReference>
<dbReference type="InterPro" id="IPR004087">
    <property type="entry name" value="KH_dom"/>
</dbReference>
<protein>
    <recommendedName>
        <fullName evidence="4">K Homology domain-containing protein</fullName>
    </recommendedName>
</protein>
<dbReference type="AlphaFoldDB" id="A0AAD3SMX1"/>
<feature type="domain" description="K Homology" evidence="4">
    <location>
        <begin position="367"/>
        <end position="440"/>
    </location>
</feature>
<feature type="domain" description="K Homology" evidence="4">
    <location>
        <begin position="452"/>
        <end position="527"/>
    </location>
</feature>
<evidence type="ECO:0000256" key="3">
    <source>
        <dbReference type="SAM" id="MobiDB-lite"/>
    </source>
</evidence>
<dbReference type="CDD" id="cd22459">
    <property type="entry name" value="KH-I_PEPPER_rpt1_like"/>
    <property type="match status" value="1"/>
</dbReference>
<proteinExistence type="predicted"/>
<evidence type="ECO:0000256" key="2">
    <source>
        <dbReference type="PROSITE-ProRule" id="PRU00117"/>
    </source>
</evidence>
<dbReference type="InterPro" id="IPR036612">
    <property type="entry name" value="KH_dom_type_1_sf"/>
</dbReference>
<keyword evidence="2" id="KW-0694">RNA-binding</keyword>